<evidence type="ECO:0000313" key="4">
    <source>
        <dbReference type="EnsemblMetazoa" id="HelroP175214"/>
    </source>
</evidence>
<dbReference type="EMBL" id="AMQM01005170">
    <property type="status" value="NOT_ANNOTATED_CDS"/>
    <property type="molecule type" value="Genomic_DNA"/>
</dbReference>
<feature type="compositionally biased region" description="Polar residues" evidence="1">
    <location>
        <begin position="315"/>
        <end position="329"/>
    </location>
</feature>
<evidence type="ECO:0000313" key="3">
    <source>
        <dbReference type="EMBL" id="ESO01186.1"/>
    </source>
</evidence>
<keyword evidence="5" id="KW-1185">Reference proteome</keyword>
<protein>
    <recommendedName>
        <fullName evidence="2">DUF4795 domain-containing protein</fullName>
    </recommendedName>
</protein>
<evidence type="ECO:0000259" key="2">
    <source>
        <dbReference type="Pfam" id="PF16043"/>
    </source>
</evidence>
<feature type="compositionally biased region" description="Low complexity" evidence="1">
    <location>
        <begin position="706"/>
        <end position="715"/>
    </location>
</feature>
<dbReference type="CTD" id="20205308"/>
<reference evidence="5" key="1">
    <citation type="submission" date="2012-12" db="EMBL/GenBank/DDBJ databases">
        <authorList>
            <person name="Hellsten U."/>
            <person name="Grimwood J."/>
            <person name="Chapman J.A."/>
            <person name="Shapiro H."/>
            <person name="Aerts A."/>
            <person name="Otillar R.P."/>
            <person name="Terry A.Y."/>
            <person name="Boore J.L."/>
            <person name="Simakov O."/>
            <person name="Marletaz F."/>
            <person name="Cho S.-J."/>
            <person name="Edsinger-Gonzales E."/>
            <person name="Havlak P."/>
            <person name="Kuo D.-H."/>
            <person name="Larsson T."/>
            <person name="Lv J."/>
            <person name="Arendt D."/>
            <person name="Savage R."/>
            <person name="Osoegawa K."/>
            <person name="de Jong P."/>
            <person name="Lindberg D.R."/>
            <person name="Seaver E.C."/>
            <person name="Weisblat D.A."/>
            <person name="Putnam N.H."/>
            <person name="Grigoriev I.V."/>
            <person name="Rokhsar D.S."/>
        </authorList>
    </citation>
    <scope>NUCLEOTIDE SEQUENCE</scope>
</reference>
<dbReference type="GeneID" id="20205308"/>
<dbReference type="PANTHER" id="PTHR47080:SF2">
    <property type="entry name" value="GLUTAMINE-RICH PROTEIN 2"/>
    <property type="match status" value="1"/>
</dbReference>
<dbReference type="HOGENOM" id="CLU_306362_0_0_1"/>
<feature type="compositionally biased region" description="Polar residues" evidence="1">
    <location>
        <begin position="723"/>
        <end position="733"/>
    </location>
</feature>
<dbReference type="EMBL" id="KB096830">
    <property type="protein sequence ID" value="ESO01186.1"/>
    <property type="molecule type" value="Genomic_DNA"/>
</dbReference>
<evidence type="ECO:0000256" key="1">
    <source>
        <dbReference type="SAM" id="MobiDB-lite"/>
    </source>
</evidence>
<dbReference type="InParanoid" id="T1F909"/>
<dbReference type="AlphaFoldDB" id="T1F909"/>
<dbReference type="EnsemblMetazoa" id="HelroT175214">
    <property type="protein sequence ID" value="HelroP175214"/>
    <property type="gene ID" value="HelroG175214"/>
</dbReference>
<proteinExistence type="predicted"/>
<reference evidence="3 5" key="2">
    <citation type="journal article" date="2013" name="Nature">
        <title>Insights into bilaterian evolution from three spiralian genomes.</title>
        <authorList>
            <person name="Simakov O."/>
            <person name="Marletaz F."/>
            <person name="Cho S.J."/>
            <person name="Edsinger-Gonzales E."/>
            <person name="Havlak P."/>
            <person name="Hellsten U."/>
            <person name="Kuo D.H."/>
            <person name="Larsson T."/>
            <person name="Lv J."/>
            <person name="Arendt D."/>
            <person name="Savage R."/>
            <person name="Osoegawa K."/>
            <person name="de Jong P."/>
            <person name="Grimwood J."/>
            <person name="Chapman J.A."/>
            <person name="Shapiro H."/>
            <person name="Aerts A."/>
            <person name="Otillar R.P."/>
            <person name="Terry A.Y."/>
            <person name="Boore J.L."/>
            <person name="Grigoriev I.V."/>
            <person name="Lindberg D.R."/>
            <person name="Seaver E.C."/>
            <person name="Weisblat D.A."/>
            <person name="Putnam N.H."/>
            <person name="Rokhsar D.S."/>
        </authorList>
    </citation>
    <scope>NUCLEOTIDE SEQUENCE</scope>
</reference>
<dbReference type="InterPro" id="IPR032013">
    <property type="entry name" value="DUF4795"/>
</dbReference>
<feature type="region of interest" description="Disordered" evidence="1">
    <location>
        <begin position="871"/>
        <end position="895"/>
    </location>
</feature>
<gene>
    <name evidence="4" type="primary">20205308</name>
    <name evidence="3" type="ORF">HELRODRAFT_175214</name>
</gene>
<feature type="region of interest" description="Disordered" evidence="1">
    <location>
        <begin position="780"/>
        <end position="834"/>
    </location>
</feature>
<feature type="compositionally biased region" description="Low complexity" evidence="1">
    <location>
        <begin position="680"/>
        <end position="689"/>
    </location>
</feature>
<dbReference type="Proteomes" id="UP000015101">
    <property type="component" value="Unassembled WGS sequence"/>
</dbReference>
<feature type="compositionally biased region" description="Low complexity" evidence="1">
    <location>
        <begin position="365"/>
        <end position="381"/>
    </location>
</feature>
<feature type="compositionally biased region" description="Acidic residues" evidence="1">
    <location>
        <begin position="444"/>
        <end position="464"/>
    </location>
</feature>
<feature type="compositionally biased region" description="Acidic residues" evidence="1">
    <location>
        <begin position="415"/>
        <end position="436"/>
    </location>
</feature>
<feature type="region of interest" description="Disordered" evidence="1">
    <location>
        <begin position="910"/>
        <end position="937"/>
    </location>
</feature>
<feature type="compositionally biased region" description="Polar residues" evidence="1">
    <location>
        <begin position="346"/>
        <end position="364"/>
    </location>
</feature>
<organism evidence="4 5">
    <name type="scientific">Helobdella robusta</name>
    <name type="common">Californian leech</name>
    <dbReference type="NCBI Taxonomy" id="6412"/>
    <lineage>
        <taxon>Eukaryota</taxon>
        <taxon>Metazoa</taxon>
        <taxon>Spiralia</taxon>
        <taxon>Lophotrochozoa</taxon>
        <taxon>Annelida</taxon>
        <taxon>Clitellata</taxon>
        <taxon>Hirudinea</taxon>
        <taxon>Rhynchobdellida</taxon>
        <taxon>Glossiphoniidae</taxon>
        <taxon>Helobdella</taxon>
    </lineage>
</organism>
<accession>T1F909</accession>
<feature type="region of interest" description="Disordered" evidence="1">
    <location>
        <begin position="292"/>
        <end position="464"/>
    </location>
</feature>
<dbReference type="OMA" id="ENDKECH"/>
<dbReference type="RefSeq" id="XP_009020898.1">
    <property type="nucleotide sequence ID" value="XM_009022650.1"/>
</dbReference>
<feature type="compositionally biased region" description="Basic and acidic residues" evidence="1">
    <location>
        <begin position="913"/>
        <end position="937"/>
    </location>
</feature>
<feature type="compositionally biased region" description="Low complexity" evidence="1">
    <location>
        <begin position="391"/>
        <end position="414"/>
    </location>
</feature>
<dbReference type="Pfam" id="PF16043">
    <property type="entry name" value="DUF4795"/>
    <property type="match status" value="1"/>
</dbReference>
<feature type="compositionally biased region" description="Low complexity" evidence="1">
    <location>
        <begin position="330"/>
        <end position="345"/>
    </location>
</feature>
<feature type="region of interest" description="Disordered" evidence="1">
    <location>
        <begin position="666"/>
        <end position="743"/>
    </location>
</feature>
<name>T1F909_HELRO</name>
<feature type="compositionally biased region" description="Low complexity" evidence="1">
    <location>
        <begin position="786"/>
        <end position="795"/>
    </location>
</feature>
<feature type="domain" description="DUF4795" evidence="2">
    <location>
        <begin position="82"/>
        <end position="219"/>
    </location>
</feature>
<feature type="compositionally biased region" description="Polar residues" evidence="1">
    <location>
        <begin position="690"/>
        <end position="705"/>
    </location>
</feature>
<sequence length="967" mass="108310">MAEVDGIGTATERLLCRVQKCEDLLCNMRQVVNKVYGCITANPMTRYESEHIWACLFNPEEMPNMSNEDDTGLTEMQLKTFHTQITKIDCEAKIIERSLVNVEAMKIDVKNLFSVVNELDDNKLDKCLLTSELAKKADKNLADGMVNQYCFQQTCEGLHSVINEILSRILENDKECHKIISYLTAKINTKADHEDFLTLKDQAENKLRCLARKLTTLHKYRTNNSLNNNIISSANAKVNANANNQMKAKGLKSPKLAPISLNNNADSNHATTSTRSSIVAAAVATLATNKATPDCDNRMKKKIKNKLVPIPRPLTANSDLKAGTSSQKRVSNNANNNNNSSVNVNKPSRCNSSSNIKTNRIVTANNGNHQNNNNNNNNNKDNSNKNDDDGSNNNNNNNDHNNNQAWPSDNNNNEDINDEDNEDDYGDDDGGDDNGDDSDKIHEYDDEENDDDDDDEDDDDCDADEEECKIADGERKCEQNLENKIYLENNNKEDDKIKNDKCDDDDVIIINSNNNNVTHYNNIDEDAYCITFNNNNDLMINNDIVNINIETNNIASANNETSNNVLATGLGNNMLATGLGNISLSNHILNNGNNSDGGDTVLDEEDMSLIAHLLDYQCYNNDELYDDFYDSLFNKSNQTFNNSNNDDVHIMDSADVEVDENLIRNESGNNAKTEQETKPTTEQQQQQKENNISQVEENFNSDSKTNINNGLNNENGADEKQRNTSYADNNLDNNLDKHRTRPITNMTPDELNIEILIQEAVKRTINGKLEALYKQYGADSSRNEAESSSNHHSNNIDAGSDDMHICEPDLNANIDPNANNDGDSDNLVASRDSNTNVCNNVDDVLSGYHSEMNDLTARYKQILAEYYSRTNMENNDDSNNNNSNENNNNNNGNDDIVMKLYKQFTNKLKYTKHPSDKEKEGGKNDKNDDKNDNNNEKCSLDKMMEDLNSISLGCDGKTCRCSKGCCN</sequence>
<dbReference type="KEGG" id="hro:HELRODRAFT_175214"/>
<dbReference type="PANTHER" id="PTHR47080">
    <property type="entry name" value="CHROMOSOME 16 OPEN READING FRAME 96"/>
    <property type="match status" value="1"/>
</dbReference>
<reference evidence="4" key="3">
    <citation type="submission" date="2015-06" db="UniProtKB">
        <authorList>
            <consortium name="EnsemblMetazoa"/>
        </authorList>
    </citation>
    <scope>IDENTIFICATION</scope>
</reference>
<evidence type="ECO:0000313" key="5">
    <source>
        <dbReference type="Proteomes" id="UP000015101"/>
    </source>
</evidence>
<dbReference type="OrthoDB" id="5981048at2759"/>